<comment type="caution">
    <text evidence="9">The sequence shown here is derived from an EMBL/GenBank/DDBJ whole genome shotgun (WGS) entry which is preliminary data.</text>
</comment>
<dbReference type="CDD" id="cd06261">
    <property type="entry name" value="TM_PBP2"/>
    <property type="match status" value="1"/>
</dbReference>
<evidence type="ECO:0000256" key="3">
    <source>
        <dbReference type="ARBA" id="ARBA00022475"/>
    </source>
</evidence>
<feature type="transmembrane region" description="Helical" evidence="7">
    <location>
        <begin position="180"/>
        <end position="202"/>
    </location>
</feature>
<evidence type="ECO:0000256" key="1">
    <source>
        <dbReference type="ARBA" id="ARBA00004651"/>
    </source>
</evidence>
<dbReference type="PANTHER" id="PTHR43163">
    <property type="entry name" value="DIPEPTIDE TRANSPORT SYSTEM PERMEASE PROTEIN DPPB-RELATED"/>
    <property type="match status" value="1"/>
</dbReference>
<evidence type="ECO:0000256" key="7">
    <source>
        <dbReference type="RuleBase" id="RU363032"/>
    </source>
</evidence>
<accession>S0G364</accession>
<dbReference type="RefSeq" id="WP_006964038.1">
    <property type="nucleotide sequence ID" value="NZ_APJX01000001.1"/>
</dbReference>
<dbReference type="InterPro" id="IPR035906">
    <property type="entry name" value="MetI-like_sf"/>
</dbReference>
<comment type="subcellular location">
    <subcellularLocation>
        <location evidence="1 7">Cell membrane</location>
        <topology evidence="1 7">Multi-pass membrane protein</topology>
    </subcellularLocation>
</comment>
<evidence type="ECO:0000313" key="9">
    <source>
        <dbReference type="EMBL" id="EMS81325.1"/>
    </source>
</evidence>
<feature type="domain" description="ABC transmembrane type-1" evidence="8">
    <location>
        <begin position="101"/>
        <end position="302"/>
    </location>
</feature>
<dbReference type="InterPro" id="IPR000515">
    <property type="entry name" value="MetI-like"/>
</dbReference>
<feature type="transmembrane region" description="Helical" evidence="7">
    <location>
        <begin position="237"/>
        <end position="259"/>
    </location>
</feature>
<feature type="transmembrane region" description="Helical" evidence="7">
    <location>
        <begin position="107"/>
        <end position="128"/>
    </location>
</feature>
<comment type="similarity">
    <text evidence="7">Belongs to the binding-protein-dependent transport system permease family.</text>
</comment>
<organism evidence="9 10">
    <name type="scientific">Desulfotignum phosphitoxidans DSM 13687</name>
    <dbReference type="NCBI Taxonomy" id="1286635"/>
    <lineage>
        <taxon>Bacteria</taxon>
        <taxon>Pseudomonadati</taxon>
        <taxon>Thermodesulfobacteriota</taxon>
        <taxon>Desulfobacteria</taxon>
        <taxon>Desulfobacterales</taxon>
        <taxon>Desulfobacteraceae</taxon>
        <taxon>Desulfotignum</taxon>
    </lineage>
</organism>
<feature type="transmembrane region" description="Helical" evidence="7">
    <location>
        <begin position="12"/>
        <end position="30"/>
    </location>
</feature>
<evidence type="ECO:0000256" key="6">
    <source>
        <dbReference type="ARBA" id="ARBA00023136"/>
    </source>
</evidence>
<protein>
    <submittedName>
        <fullName evidence="9">Glutathione transport system permease protein GsiC</fullName>
    </submittedName>
</protein>
<name>S0G364_9BACT</name>
<evidence type="ECO:0000256" key="4">
    <source>
        <dbReference type="ARBA" id="ARBA00022692"/>
    </source>
</evidence>
<dbReference type="SUPFAM" id="SSF161098">
    <property type="entry name" value="MetI-like"/>
    <property type="match status" value="1"/>
</dbReference>
<dbReference type="Proteomes" id="UP000014216">
    <property type="component" value="Unassembled WGS sequence"/>
</dbReference>
<dbReference type="InterPro" id="IPR045621">
    <property type="entry name" value="BPD_transp_1_N"/>
</dbReference>
<dbReference type="GO" id="GO:0055085">
    <property type="term" value="P:transmembrane transport"/>
    <property type="evidence" value="ECO:0007669"/>
    <property type="project" value="InterPro"/>
</dbReference>
<keyword evidence="4 7" id="KW-0812">Transmembrane</keyword>
<dbReference type="Gene3D" id="1.10.3720.10">
    <property type="entry name" value="MetI-like"/>
    <property type="match status" value="1"/>
</dbReference>
<dbReference type="Pfam" id="PF00528">
    <property type="entry name" value="BPD_transp_1"/>
    <property type="match status" value="1"/>
</dbReference>
<reference evidence="9 10" key="1">
    <citation type="journal article" date="2013" name="Genome Announc.">
        <title>Draft Genome Sequence of Desulfotignum phosphitoxidans DSM 13687 Strain FiPS-3.</title>
        <authorList>
            <person name="Poehlein A."/>
            <person name="Daniel R."/>
            <person name="Simeonova D.D."/>
        </authorList>
    </citation>
    <scope>NUCLEOTIDE SEQUENCE [LARGE SCALE GENOMIC DNA]</scope>
    <source>
        <strain evidence="9 10">DSM 13687</strain>
    </source>
</reference>
<keyword evidence="6 7" id="KW-0472">Membrane</keyword>
<dbReference type="AlphaFoldDB" id="S0G364"/>
<keyword evidence="2 7" id="KW-0813">Transport</keyword>
<evidence type="ECO:0000256" key="2">
    <source>
        <dbReference type="ARBA" id="ARBA00022448"/>
    </source>
</evidence>
<dbReference type="PANTHER" id="PTHR43163:SF6">
    <property type="entry name" value="DIPEPTIDE TRANSPORT SYSTEM PERMEASE PROTEIN DPPB-RELATED"/>
    <property type="match status" value="1"/>
</dbReference>
<keyword evidence="3" id="KW-1003">Cell membrane</keyword>
<dbReference type="PROSITE" id="PS50928">
    <property type="entry name" value="ABC_TM1"/>
    <property type="match status" value="1"/>
</dbReference>
<dbReference type="OrthoDB" id="9778910at2"/>
<dbReference type="EMBL" id="APJX01000001">
    <property type="protein sequence ID" value="EMS81325.1"/>
    <property type="molecule type" value="Genomic_DNA"/>
</dbReference>
<proteinExistence type="inferred from homology"/>
<sequence>MRPSILKRTASSLAVVLGVTFITFALMQLAPGDAALEIAIARHGSQSEVDQATIDWIIESEGLDKPLWQQYRIWLGNVMQLDLGRSLVDETPVMELIWLRFTRTLELTIAAMTVAMAAAFPLGFLSGIRAGTWVDTLCTSIAVMGISIPNYWLGLLLINFFCITFQLLPSFGRGDFLHLILPSLTLGTAITAYTAKVLRAAVIREKSSLYLMALKARGISAKRTHARHILKNSMIPVITVVGLEFAMILEGAVITETIFGWPGLGDLLVTAVSNRDYPLIQGIVIFTALLFVAVNTVVDIIYAQLDPRIRQP</sequence>
<evidence type="ECO:0000256" key="5">
    <source>
        <dbReference type="ARBA" id="ARBA00022989"/>
    </source>
</evidence>
<keyword evidence="10" id="KW-1185">Reference proteome</keyword>
<feature type="transmembrane region" description="Helical" evidence="7">
    <location>
        <begin position="279"/>
        <end position="302"/>
    </location>
</feature>
<feature type="transmembrane region" description="Helical" evidence="7">
    <location>
        <begin position="149"/>
        <end position="168"/>
    </location>
</feature>
<evidence type="ECO:0000259" key="8">
    <source>
        <dbReference type="PROSITE" id="PS50928"/>
    </source>
</evidence>
<evidence type="ECO:0000313" key="10">
    <source>
        <dbReference type="Proteomes" id="UP000014216"/>
    </source>
</evidence>
<dbReference type="GO" id="GO:0005886">
    <property type="term" value="C:plasma membrane"/>
    <property type="evidence" value="ECO:0007669"/>
    <property type="project" value="UniProtKB-SubCell"/>
</dbReference>
<dbReference type="Pfam" id="PF19300">
    <property type="entry name" value="BPD_transp_1_N"/>
    <property type="match status" value="1"/>
</dbReference>
<gene>
    <name evidence="9" type="primary">gsiC</name>
    <name evidence="9" type="ORF">Dpo_1c04660</name>
</gene>
<keyword evidence="5 7" id="KW-1133">Transmembrane helix</keyword>